<dbReference type="InterPro" id="IPR036576">
    <property type="entry name" value="WRKY_dom_sf"/>
</dbReference>
<keyword evidence="3" id="KW-0238">DNA-binding</keyword>
<dbReference type="InterPro" id="IPR003657">
    <property type="entry name" value="WRKY_dom"/>
</dbReference>
<evidence type="ECO:0000256" key="2">
    <source>
        <dbReference type="ARBA" id="ARBA00023015"/>
    </source>
</evidence>
<sequence>MTRSYYRCTTQKCPVKKRVERSLQDPTIVMTTYEGKHNHHLPANRIGNVAAMLPPYNILTPPPQSMMTTAGVSHQDSIFHRIPMPHSYNSYNGHYSTRNNDSIGYAYEL</sequence>
<dbReference type="GO" id="GO:0005634">
    <property type="term" value="C:nucleus"/>
    <property type="evidence" value="ECO:0007669"/>
    <property type="project" value="UniProtKB-SubCell"/>
</dbReference>
<dbReference type="GO" id="GO:0003700">
    <property type="term" value="F:DNA-binding transcription factor activity"/>
    <property type="evidence" value="ECO:0007669"/>
    <property type="project" value="InterPro"/>
</dbReference>
<gene>
    <name evidence="7" type="ORF">LIER_03735</name>
</gene>
<comment type="caution">
    <text evidence="7">The sequence shown here is derived from an EMBL/GenBank/DDBJ whole genome shotgun (WGS) entry which is preliminary data.</text>
</comment>
<dbReference type="GO" id="GO:0043565">
    <property type="term" value="F:sequence-specific DNA binding"/>
    <property type="evidence" value="ECO:0007669"/>
    <property type="project" value="InterPro"/>
</dbReference>
<dbReference type="SMART" id="SM00774">
    <property type="entry name" value="WRKY"/>
    <property type="match status" value="1"/>
</dbReference>
<keyword evidence="8" id="KW-1185">Reference proteome</keyword>
<evidence type="ECO:0000256" key="5">
    <source>
        <dbReference type="ARBA" id="ARBA00023242"/>
    </source>
</evidence>
<dbReference type="Pfam" id="PF03106">
    <property type="entry name" value="WRKY"/>
    <property type="match status" value="1"/>
</dbReference>
<evidence type="ECO:0000256" key="3">
    <source>
        <dbReference type="ARBA" id="ARBA00023125"/>
    </source>
</evidence>
<dbReference type="Gene3D" id="2.20.25.80">
    <property type="entry name" value="WRKY domain"/>
    <property type="match status" value="1"/>
</dbReference>
<accession>A0AAV3NVE0</accession>
<dbReference type="EMBL" id="BAABME010000457">
    <property type="protein sequence ID" value="GAA0142943.1"/>
    <property type="molecule type" value="Genomic_DNA"/>
</dbReference>
<keyword evidence="5" id="KW-0539">Nucleus</keyword>
<comment type="subcellular location">
    <subcellularLocation>
        <location evidence="1">Nucleus</location>
    </subcellularLocation>
</comment>
<evidence type="ECO:0000313" key="7">
    <source>
        <dbReference type="EMBL" id="GAA0142943.1"/>
    </source>
</evidence>
<reference evidence="7 8" key="1">
    <citation type="submission" date="2024-01" db="EMBL/GenBank/DDBJ databases">
        <title>The complete chloroplast genome sequence of Lithospermum erythrorhizon: insights into the phylogenetic relationship among Boraginaceae species and the maternal lineages of purple gromwells.</title>
        <authorList>
            <person name="Okada T."/>
            <person name="Watanabe K."/>
        </authorList>
    </citation>
    <scope>NUCLEOTIDE SEQUENCE [LARGE SCALE GENOMIC DNA]</scope>
</reference>
<name>A0AAV3NVE0_LITER</name>
<dbReference type="SUPFAM" id="SSF118290">
    <property type="entry name" value="WRKY DNA-binding domain"/>
    <property type="match status" value="1"/>
</dbReference>
<proteinExistence type="predicted"/>
<keyword evidence="4" id="KW-0804">Transcription</keyword>
<dbReference type="AlphaFoldDB" id="A0AAV3NVE0"/>
<dbReference type="PROSITE" id="PS50811">
    <property type="entry name" value="WRKY"/>
    <property type="match status" value="1"/>
</dbReference>
<protein>
    <recommendedName>
        <fullName evidence="6">WRKY domain-containing protein</fullName>
    </recommendedName>
</protein>
<dbReference type="PANTHER" id="PTHR31221:SF371">
    <property type="entry name" value="WRKY DOMAIN-CONTAINING PROTEIN"/>
    <property type="match status" value="1"/>
</dbReference>
<keyword evidence="2" id="KW-0805">Transcription regulation</keyword>
<dbReference type="Proteomes" id="UP001454036">
    <property type="component" value="Unassembled WGS sequence"/>
</dbReference>
<dbReference type="InterPro" id="IPR044810">
    <property type="entry name" value="WRKY_plant"/>
</dbReference>
<evidence type="ECO:0000259" key="6">
    <source>
        <dbReference type="PROSITE" id="PS50811"/>
    </source>
</evidence>
<dbReference type="PANTHER" id="PTHR31221">
    <property type="entry name" value="WRKY TRANSCRIPTION FACTOR PROTEIN 1-RELATED"/>
    <property type="match status" value="1"/>
</dbReference>
<evidence type="ECO:0000256" key="1">
    <source>
        <dbReference type="ARBA" id="ARBA00004123"/>
    </source>
</evidence>
<evidence type="ECO:0000313" key="8">
    <source>
        <dbReference type="Proteomes" id="UP001454036"/>
    </source>
</evidence>
<feature type="domain" description="WRKY" evidence="6">
    <location>
        <begin position="1"/>
        <end position="42"/>
    </location>
</feature>
<evidence type="ECO:0000256" key="4">
    <source>
        <dbReference type="ARBA" id="ARBA00023163"/>
    </source>
</evidence>
<organism evidence="7 8">
    <name type="scientific">Lithospermum erythrorhizon</name>
    <name type="common">Purple gromwell</name>
    <name type="synonym">Lithospermum officinale var. erythrorhizon</name>
    <dbReference type="NCBI Taxonomy" id="34254"/>
    <lineage>
        <taxon>Eukaryota</taxon>
        <taxon>Viridiplantae</taxon>
        <taxon>Streptophyta</taxon>
        <taxon>Embryophyta</taxon>
        <taxon>Tracheophyta</taxon>
        <taxon>Spermatophyta</taxon>
        <taxon>Magnoliopsida</taxon>
        <taxon>eudicotyledons</taxon>
        <taxon>Gunneridae</taxon>
        <taxon>Pentapetalae</taxon>
        <taxon>asterids</taxon>
        <taxon>lamiids</taxon>
        <taxon>Boraginales</taxon>
        <taxon>Boraginaceae</taxon>
        <taxon>Boraginoideae</taxon>
        <taxon>Lithospermeae</taxon>
        <taxon>Lithospermum</taxon>
    </lineage>
</organism>